<dbReference type="Proteomes" id="UP000197768">
    <property type="component" value="Unassembled WGS sequence"/>
</dbReference>
<comment type="caution">
    <text evidence="2">The sequence shown here is derived from an EMBL/GenBank/DDBJ whole genome shotgun (WGS) entry which is preliminary data.</text>
</comment>
<dbReference type="InterPro" id="IPR036779">
    <property type="entry name" value="LysM_dom_sf"/>
</dbReference>
<evidence type="ECO:0000313" key="2">
    <source>
        <dbReference type="EMBL" id="OWP84528.1"/>
    </source>
</evidence>
<dbReference type="AlphaFoldDB" id="A0A246GK19"/>
<dbReference type="Gene3D" id="3.10.350.10">
    <property type="entry name" value="LysM domain"/>
    <property type="match status" value="1"/>
</dbReference>
<reference evidence="2 3" key="1">
    <citation type="journal article" date="2017" name="Infect. Genet. Evol.">
        <title>Comparative genome analysis of fish pathogen Flavobacterium columnare reveals extensive sequence diversity within the species.</title>
        <authorList>
            <person name="Kayansamruaj P."/>
            <person name="Dong H.T."/>
            <person name="Hirono I."/>
            <person name="Kondo H."/>
            <person name="Senapin S."/>
            <person name="Rodkhum C."/>
        </authorList>
    </citation>
    <scope>NUCLEOTIDE SEQUENCE [LARGE SCALE GENOMIC DNA]</scope>
    <source>
        <strain evidence="2 3">1215</strain>
    </source>
</reference>
<dbReference type="Pfam" id="PF01476">
    <property type="entry name" value="LysM"/>
    <property type="match status" value="1"/>
</dbReference>
<accession>A0A246GK19</accession>
<dbReference type="SUPFAM" id="SSF54106">
    <property type="entry name" value="LysM domain"/>
    <property type="match status" value="1"/>
</dbReference>
<organism evidence="2 3">
    <name type="scientific">Flavobacterium davisii</name>
    <dbReference type="NCBI Taxonomy" id="2906077"/>
    <lineage>
        <taxon>Bacteria</taxon>
        <taxon>Pseudomonadati</taxon>
        <taxon>Bacteroidota</taxon>
        <taxon>Flavobacteriia</taxon>
        <taxon>Flavobacteriales</taxon>
        <taxon>Flavobacteriaceae</taxon>
        <taxon>Flavobacterium</taxon>
    </lineage>
</organism>
<gene>
    <name evidence="2" type="ORF">BWK59_04950</name>
</gene>
<protein>
    <recommendedName>
        <fullName evidence="1">LysM domain-containing protein</fullName>
    </recommendedName>
</protein>
<dbReference type="PROSITE" id="PS51782">
    <property type="entry name" value="LYSM"/>
    <property type="match status" value="1"/>
</dbReference>
<evidence type="ECO:0000313" key="3">
    <source>
        <dbReference type="Proteomes" id="UP000197768"/>
    </source>
</evidence>
<feature type="domain" description="LysM" evidence="1">
    <location>
        <begin position="6"/>
        <end position="57"/>
    </location>
</feature>
<dbReference type="EMBL" id="MTCZ01000030">
    <property type="protein sequence ID" value="OWP84528.1"/>
    <property type="molecule type" value="Genomic_DNA"/>
</dbReference>
<dbReference type="InterPro" id="IPR018392">
    <property type="entry name" value="LysM"/>
</dbReference>
<name>A0A246GK19_9FLAO</name>
<dbReference type="CDD" id="cd00118">
    <property type="entry name" value="LysM"/>
    <property type="match status" value="1"/>
</dbReference>
<proteinExistence type="predicted"/>
<evidence type="ECO:0000259" key="1">
    <source>
        <dbReference type="PROSITE" id="PS51782"/>
    </source>
</evidence>
<sequence length="349" mass="40852">MNISWSMHIVKKGDTLESVAQKLGISSQTLRQYHNTYCDLKEIIEENHLKGISAILLPSSQEIQEFKEFEKKNQTLNSLPLHYLPHNFYKPSYNIEETIESSAKAPFTVSYKATLKTTREKEGIIVSLANSYFQKEEETPEDKISTLAIACMNTIYPIEFIINSGGQIINIKNHQEIINKFKERKLDLLTYFSGKINQAYIDKFEKTLTDRKKILKSYCSTLLYQVLFPNMSWFSEEEKNDFFYYQANSYNVESAVITQHNFENADYIKTIVTSNYEEGSTFEEILRKKIIEYSHNTIDTQEEDLSNWQGSITFIYYTSKKEKQLLKVEAELKIENNQEIYLKHTLKIN</sequence>
<dbReference type="RefSeq" id="WP_088391616.1">
    <property type="nucleotide sequence ID" value="NZ_MTCZ01000030.1"/>
</dbReference>